<evidence type="ECO:0008006" key="4">
    <source>
        <dbReference type="Google" id="ProtNLM"/>
    </source>
</evidence>
<reference evidence="2" key="1">
    <citation type="journal article" date="2014" name="Int. J. Syst. Evol. Microbiol.">
        <title>Complete genome sequence of Corynebacterium casei LMG S-19264T (=DSM 44701T), isolated from a smear-ripened cheese.</title>
        <authorList>
            <consortium name="US DOE Joint Genome Institute (JGI-PGF)"/>
            <person name="Walter F."/>
            <person name="Albersmeier A."/>
            <person name="Kalinowski J."/>
            <person name="Ruckert C."/>
        </authorList>
    </citation>
    <scope>NUCLEOTIDE SEQUENCE</scope>
    <source>
        <strain evidence="2">CGMCC 4.7299</strain>
    </source>
</reference>
<evidence type="ECO:0000313" key="3">
    <source>
        <dbReference type="Proteomes" id="UP000656042"/>
    </source>
</evidence>
<reference evidence="2" key="2">
    <citation type="submission" date="2020-09" db="EMBL/GenBank/DDBJ databases">
        <authorList>
            <person name="Sun Q."/>
            <person name="Zhou Y."/>
        </authorList>
    </citation>
    <scope>NUCLEOTIDE SEQUENCE</scope>
    <source>
        <strain evidence="2">CGMCC 4.7299</strain>
    </source>
</reference>
<comment type="caution">
    <text evidence="2">The sequence shown here is derived from an EMBL/GenBank/DDBJ whole genome shotgun (WGS) entry which is preliminary data.</text>
</comment>
<keyword evidence="1" id="KW-0732">Signal</keyword>
<evidence type="ECO:0000313" key="2">
    <source>
        <dbReference type="EMBL" id="GGL12903.1"/>
    </source>
</evidence>
<name>A0A8J3C3D9_9ACTN</name>
<keyword evidence="3" id="KW-1185">Reference proteome</keyword>
<feature type="signal peptide" evidence="1">
    <location>
        <begin position="1"/>
        <end position="21"/>
    </location>
</feature>
<evidence type="ECO:0000256" key="1">
    <source>
        <dbReference type="SAM" id="SignalP"/>
    </source>
</evidence>
<feature type="chain" id="PRO_5035168031" description="Lipoprotein" evidence="1">
    <location>
        <begin position="22"/>
        <end position="169"/>
    </location>
</feature>
<organism evidence="2 3">
    <name type="scientific">Mangrovihabitans endophyticus</name>
    <dbReference type="NCBI Taxonomy" id="1751298"/>
    <lineage>
        <taxon>Bacteria</taxon>
        <taxon>Bacillati</taxon>
        <taxon>Actinomycetota</taxon>
        <taxon>Actinomycetes</taxon>
        <taxon>Micromonosporales</taxon>
        <taxon>Micromonosporaceae</taxon>
        <taxon>Mangrovihabitans</taxon>
    </lineage>
</organism>
<dbReference type="EMBL" id="BMMX01000039">
    <property type="protein sequence ID" value="GGL12903.1"/>
    <property type="molecule type" value="Genomic_DNA"/>
</dbReference>
<gene>
    <name evidence="2" type="ORF">GCM10012284_54440</name>
</gene>
<dbReference type="AlphaFoldDB" id="A0A8J3C3D9"/>
<dbReference type="Proteomes" id="UP000656042">
    <property type="component" value="Unassembled WGS sequence"/>
</dbReference>
<proteinExistence type="predicted"/>
<protein>
    <recommendedName>
        <fullName evidence="4">Lipoprotein</fullName>
    </recommendedName>
</protein>
<accession>A0A8J3C3D9</accession>
<dbReference type="RefSeq" id="WP_189082175.1">
    <property type="nucleotide sequence ID" value="NZ_BMMX01000039.1"/>
</dbReference>
<sequence length="169" mass="18457">MRLRSTTASLLGAVLATFALASCSTEDKVQPTDTRAEAKARVEQLARAAFAALPDGASLQHSDGVPCDDPTDNGPAGRIFVEHRYNLVPPTTGQTWPADQVISTLVRYWQQPHYRVHDDGRTRPDPKYVVETPDGYAVIVRAFARGDHLDFTLSSSSPCIWPNGTPNPQ</sequence>
<dbReference type="PROSITE" id="PS51257">
    <property type="entry name" value="PROKAR_LIPOPROTEIN"/>
    <property type="match status" value="1"/>
</dbReference>